<feature type="compositionally biased region" description="Polar residues" evidence="1">
    <location>
        <begin position="74"/>
        <end position="85"/>
    </location>
</feature>
<proteinExistence type="predicted"/>
<evidence type="ECO:0000256" key="1">
    <source>
        <dbReference type="SAM" id="MobiDB-lite"/>
    </source>
</evidence>
<evidence type="ECO:0000313" key="3">
    <source>
        <dbReference type="Proteomes" id="UP000257109"/>
    </source>
</evidence>
<name>A0A371E926_MUCPR</name>
<feature type="compositionally biased region" description="Basic and acidic residues" evidence="1">
    <location>
        <begin position="86"/>
        <end position="95"/>
    </location>
</feature>
<dbReference type="EMBL" id="QJKJ01015444">
    <property type="protein sequence ID" value="RDX62535.1"/>
    <property type="molecule type" value="Genomic_DNA"/>
</dbReference>
<organism evidence="2 3">
    <name type="scientific">Mucuna pruriens</name>
    <name type="common">Velvet bean</name>
    <name type="synonym">Dolichos pruriens</name>
    <dbReference type="NCBI Taxonomy" id="157652"/>
    <lineage>
        <taxon>Eukaryota</taxon>
        <taxon>Viridiplantae</taxon>
        <taxon>Streptophyta</taxon>
        <taxon>Embryophyta</taxon>
        <taxon>Tracheophyta</taxon>
        <taxon>Spermatophyta</taxon>
        <taxon>Magnoliopsida</taxon>
        <taxon>eudicotyledons</taxon>
        <taxon>Gunneridae</taxon>
        <taxon>Pentapetalae</taxon>
        <taxon>rosids</taxon>
        <taxon>fabids</taxon>
        <taxon>Fabales</taxon>
        <taxon>Fabaceae</taxon>
        <taxon>Papilionoideae</taxon>
        <taxon>50 kb inversion clade</taxon>
        <taxon>NPAAA clade</taxon>
        <taxon>indigoferoid/millettioid clade</taxon>
        <taxon>Phaseoleae</taxon>
        <taxon>Mucuna</taxon>
    </lineage>
</organism>
<feature type="region of interest" description="Disordered" evidence="1">
    <location>
        <begin position="74"/>
        <end position="113"/>
    </location>
</feature>
<feature type="compositionally biased region" description="Polar residues" evidence="1">
    <location>
        <begin position="96"/>
        <end position="113"/>
    </location>
</feature>
<feature type="non-terminal residue" evidence="2">
    <location>
        <position position="1"/>
    </location>
</feature>
<protein>
    <submittedName>
        <fullName evidence="2">Uncharacterized protein</fullName>
    </submittedName>
</protein>
<dbReference type="AlphaFoldDB" id="A0A371E926"/>
<gene>
    <name evidence="2" type="ORF">CR513_59125</name>
</gene>
<reference evidence="2" key="1">
    <citation type="submission" date="2018-05" db="EMBL/GenBank/DDBJ databases">
        <title>Draft genome of Mucuna pruriens seed.</title>
        <authorList>
            <person name="Nnadi N.E."/>
            <person name="Vos R."/>
            <person name="Hasami M.H."/>
            <person name="Devisetty U.K."/>
            <person name="Aguiy J.C."/>
        </authorList>
    </citation>
    <scope>NUCLEOTIDE SEQUENCE [LARGE SCALE GENOMIC DNA]</scope>
    <source>
        <strain evidence="2">JCA_2017</strain>
    </source>
</reference>
<keyword evidence="3" id="KW-1185">Reference proteome</keyword>
<accession>A0A371E926</accession>
<dbReference type="Proteomes" id="UP000257109">
    <property type="component" value="Unassembled WGS sequence"/>
</dbReference>
<evidence type="ECO:0000313" key="2">
    <source>
        <dbReference type="EMBL" id="RDX62535.1"/>
    </source>
</evidence>
<sequence>MNSIPHPQQKEHVQWENQHCIQSLFLQQLLVYSQQAKIHTSTPTQTRTGKDTVIYLVCNCIQERNDTWKTTANSNTNDACQSNTENNKENIKTQKDYTQPAKQVQFVKSNQLN</sequence>
<comment type="caution">
    <text evidence="2">The sequence shown here is derived from an EMBL/GenBank/DDBJ whole genome shotgun (WGS) entry which is preliminary data.</text>
</comment>